<dbReference type="OrthoDB" id="4159489at2759"/>
<evidence type="ECO:0008006" key="5">
    <source>
        <dbReference type="Google" id="ProtNLM"/>
    </source>
</evidence>
<dbReference type="EMBL" id="ML996565">
    <property type="protein sequence ID" value="KAF2762726.1"/>
    <property type="molecule type" value="Genomic_DNA"/>
</dbReference>
<evidence type="ECO:0000256" key="1">
    <source>
        <dbReference type="ARBA" id="ARBA00006349"/>
    </source>
</evidence>
<accession>A0A6A6WKN0</accession>
<evidence type="ECO:0000256" key="2">
    <source>
        <dbReference type="SAM" id="MobiDB-lite"/>
    </source>
</evidence>
<dbReference type="GeneID" id="54487322"/>
<dbReference type="Proteomes" id="UP000799437">
    <property type="component" value="Unassembled WGS sequence"/>
</dbReference>
<feature type="compositionally biased region" description="Polar residues" evidence="2">
    <location>
        <begin position="12"/>
        <end position="21"/>
    </location>
</feature>
<comment type="similarity">
    <text evidence="1">Belongs to the HSBP1 family.</text>
</comment>
<keyword evidence="4" id="KW-1185">Reference proteome</keyword>
<evidence type="ECO:0000313" key="3">
    <source>
        <dbReference type="EMBL" id="KAF2762726.1"/>
    </source>
</evidence>
<proteinExistence type="inferred from homology"/>
<evidence type="ECO:0000313" key="4">
    <source>
        <dbReference type="Proteomes" id="UP000799437"/>
    </source>
</evidence>
<name>A0A6A6WKN0_9PEZI</name>
<dbReference type="InterPro" id="IPR009643">
    <property type="entry name" value="HS1-bd"/>
</dbReference>
<gene>
    <name evidence="3" type="ORF">EJ05DRAFT_495590</name>
</gene>
<sequence length="84" mass="9266">MVDKDEPHTFQVDDSLSRMNENATTELSQAVEEMLNSITTKFSVVSAELLEKMDEMSRRLDNLETTIQASARSPAKGESSKSGA</sequence>
<protein>
    <recommendedName>
        <fullName evidence="5">Heat shock factor binding protein 1</fullName>
    </recommendedName>
</protein>
<feature type="region of interest" description="Disordered" evidence="2">
    <location>
        <begin position="1"/>
        <end position="21"/>
    </location>
</feature>
<dbReference type="Gene3D" id="1.20.5.430">
    <property type="match status" value="1"/>
</dbReference>
<reference evidence="3" key="1">
    <citation type="journal article" date="2020" name="Stud. Mycol.">
        <title>101 Dothideomycetes genomes: a test case for predicting lifestyles and emergence of pathogens.</title>
        <authorList>
            <person name="Haridas S."/>
            <person name="Albert R."/>
            <person name="Binder M."/>
            <person name="Bloem J."/>
            <person name="Labutti K."/>
            <person name="Salamov A."/>
            <person name="Andreopoulos B."/>
            <person name="Baker S."/>
            <person name="Barry K."/>
            <person name="Bills G."/>
            <person name="Bluhm B."/>
            <person name="Cannon C."/>
            <person name="Castanera R."/>
            <person name="Culley D."/>
            <person name="Daum C."/>
            <person name="Ezra D."/>
            <person name="Gonzalez J."/>
            <person name="Henrissat B."/>
            <person name="Kuo A."/>
            <person name="Liang C."/>
            <person name="Lipzen A."/>
            <person name="Lutzoni F."/>
            <person name="Magnuson J."/>
            <person name="Mondo S."/>
            <person name="Nolan M."/>
            <person name="Ohm R."/>
            <person name="Pangilinan J."/>
            <person name="Park H.-J."/>
            <person name="Ramirez L."/>
            <person name="Alfaro M."/>
            <person name="Sun H."/>
            <person name="Tritt A."/>
            <person name="Yoshinaga Y."/>
            <person name="Zwiers L.-H."/>
            <person name="Turgeon B."/>
            <person name="Goodwin S."/>
            <person name="Spatafora J."/>
            <person name="Crous P."/>
            <person name="Grigoriev I."/>
        </authorList>
    </citation>
    <scope>NUCLEOTIDE SEQUENCE</scope>
    <source>
        <strain evidence="3">CBS 121739</strain>
    </source>
</reference>
<dbReference type="AlphaFoldDB" id="A0A6A6WKN0"/>
<dbReference type="GO" id="GO:0003714">
    <property type="term" value="F:transcription corepressor activity"/>
    <property type="evidence" value="ECO:0007669"/>
    <property type="project" value="InterPro"/>
</dbReference>
<organism evidence="3 4">
    <name type="scientific">Pseudovirgaria hyperparasitica</name>
    <dbReference type="NCBI Taxonomy" id="470096"/>
    <lineage>
        <taxon>Eukaryota</taxon>
        <taxon>Fungi</taxon>
        <taxon>Dikarya</taxon>
        <taxon>Ascomycota</taxon>
        <taxon>Pezizomycotina</taxon>
        <taxon>Dothideomycetes</taxon>
        <taxon>Dothideomycetes incertae sedis</taxon>
        <taxon>Acrospermales</taxon>
        <taxon>Acrospermaceae</taxon>
        <taxon>Pseudovirgaria</taxon>
    </lineage>
</organism>
<feature type="region of interest" description="Disordered" evidence="2">
    <location>
        <begin position="62"/>
        <end position="84"/>
    </location>
</feature>
<dbReference type="Pfam" id="PF06825">
    <property type="entry name" value="HSBP1"/>
    <property type="match status" value="1"/>
</dbReference>
<dbReference type="RefSeq" id="XP_033605177.1">
    <property type="nucleotide sequence ID" value="XM_033746268.1"/>
</dbReference>